<protein>
    <submittedName>
        <fullName evidence="9">FAD-dependent glycerol-3-phosphate dehydrogenase</fullName>
    </submittedName>
</protein>
<dbReference type="InterPro" id="IPR006076">
    <property type="entry name" value="FAD-dep_OxRdtase"/>
</dbReference>
<dbReference type="Gene3D" id="1.10.8.870">
    <property type="entry name" value="Alpha-glycerophosphate oxidase, cap domain"/>
    <property type="match status" value="1"/>
</dbReference>
<dbReference type="GO" id="GO:0046168">
    <property type="term" value="P:glycerol-3-phosphate catabolic process"/>
    <property type="evidence" value="ECO:0007669"/>
    <property type="project" value="TreeGrafter"/>
</dbReference>
<dbReference type="STRING" id="1117647.M5M_01545"/>
<keyword evidence="10" id="KW-1185">Reference proteome</keyword>
<reference evidence="9 10" key="1">
    <citation type="journal article" date="2013" name="Genome Announc.">
        <title>Complete genome sequence of Simiduia agarivorans SA1(T), a marine bacterium able to degrade a variety of polysaccharides.</title>
        <authorList>
            <person name="Lin S.Y."/>
            <person name="Shieh W.Y."/>
            <person name="Chen J.S."/>
            <person name="Tang S.L."/>
        </authorList>
    </citation>
    <scope>NUCLEOTIDE SEQUENCE [LARGE SCALE GENOMIC DNA]</scope>
    <source>
        <strain evidence="10">DSM 21679 / JCM 13881 / BCRC 17597 / SA1</strain>
    </source>
</reference>
<evidence type="ECO:0000259" key="7">
    <source>
        <dbReference type="Pfam" id="PF01266"/>
    </source>
</evidence>
<dbReference type="PRINTS" id="PR01001">
    <property type="entry name" value="FADG3PDH"/>
</dbReference>
<keyword evidence="4" id="KW-0319">Glycerol metabolism</keyword>
<dbReference type="InterPro" id="IPR031656">
    <property type="entry name" value="DAO_C"/>
</dbReference>
<organism evidence="9 10">
    <name type="scientific">Simiduia agarivorans (strain DSM 21679 / JCM 13881 / BCRC 17597 / SA1)</name>
    <dbReference type="NCBI Taxonomy" id="1117647"/>
    <lineage>
        <taxon>Bacteria</taxon>
        <taxon>Pseudomonadati</taxon>
        <taxon>Pseudomonadota</taxon>
        <taxon>Gammaproteobacteria</taxon>
        <taxon>Cellvibrionales</taxon>
        <taxon>Cellvibrionaceae</taxon>
        <taxon>Simiduia</taxon>
    </lineage>
</organism>
<dbReference type="PANTHER" id="PTHR11985:SF35">
    <property type="entry name" value="ANAEROBIC GLYCEROL-3-PHOSPHATE DEHYDROGENASE SUBUNIT A"/>
    <property type="match status" value="1"/>
</dbReference>
<dbReference type="eggNOG" id="COG0578">
    <property type="taxonomic scope" value="Bacteria"/>
</dbReference>
<comment type="similarity">
    <text evidence="2">Belongs to the FAD-dependent glycerol-3-phosphate dehydrogenase family.</text>
</comment>
<sequence>MQSRTAILEALAGDQQWDLVVVGGGITGAGVLLSAARAGLKVLLVEQQDFAWGTSSRSSKMVHGGLRYLAQGDISLTRHSVQEREYLLKSLPGLVRPLEYHYVLGADTPPRIGVKLLLLGYDWLAGVANHRYLNRQAFGIANPGFNLAHTHGAYAYYDAGTDDSRLVIRVLQEAVDQGARCLNYCQVTQLHCEAGQVSQLELLDQVSGQGFKLNAKVVVNATGAWADRLRNVLNPEVRVRPQRGSHIVLPIKRLPVDHALTLRHPDDGRYHFIFPWAGRTIVGTTDLDHRADLDAEAHITAEEIDYLLASANHFYPQARLTRDDILSTWSGVRPIIGSENAVDPSKERRDHAVWVDGNLVTVSGGKLTTFRLIAGDVLAAIGPLIGREQVNEQTSGADWISPVDMDPTSLYEQGAELAPQYLARYGAHAAALVQGALDEGRVEELLPISDTGYSLADLRWALRHEQALTLADVLLRHSPLGLVLPDGAESLMESLAGLFEDECGVGKTEFAKLVIAYRDTYRQSYSVS</sequence>
<dbReference type="GO" id="GO:0006071">
    <property type="term" value="P:glycerol metabolic process"/>
    <property type="evidence" value="ECO:0007669"/>
    <property type="project" value="UniProtKB-KW"/>
</dbReference>
<name>K4KF10_SIMAS</name>
<dbReference type="InterPro" id="IPR036188">
    <property type="entry name" value="FAD/NAD-bd_sf"/>
</dbReference>
<dbReference type="Gene3D" id="3.30.9.10">
    <property type="entry name" value="D-Amino Acid Oxidase, subunit A, domain 2"/>
    <property type="match status" value="1"/>
</dbReference>
<evidence type="ECO:0000256" key="3">
    <source>
        <dbReference type="ARBA" id="ARBA00022630"/>
    </source>
</evidence>
<dbReference type="InterPro" id="IPR000447">
    <property type="entry name" value="G3P_DH_FAD-dep"/>
</dbReference>
<evidence type="ECO:0000256" key="2">
    <source>
        <dbReference type="ARBA" id="ARBA00007330"/>
    </source>
</evidence>
<comment type="cofactor">
    <cofactor evidence="1">
        <name>FAD</name>
        <dbReference type="ChEBI" id="CHEBI:57692"/>
    </cofactor>
</comment>
<accession>K4KF10</accession>
<evidence type="ECO:0000256" key="6">
    <source>
        <dbReference type="ARBA" id="ARBA00023002"/>
    </source>
</evidence>
<dbReference type="OrthoDB" id="9766796at2"/>
<keyword evidence="6" id="KW-0560">Oxidoreductase</keyword>
<dbReference type="InterPro" id="IPR038299">
    <property type="entry name" value="DAO_C_sf"/>
</dbReference>
<feature type="domain" description="Alpha-glycerophosphate oxidase C-terminal" evidence="8">
    <location>
        <begin position="414"/>
        <end position="507"/>
    </location>
</feature>
<evidence type="ECO:0000256" key="5">
    <source>
        <dbReference type="ARBA" id="ARBA00022827"/>
    </source>
</evidence>
<gene>
    <name evidence="9" type="ordered locus">M5M_01545</name>
</gene>
<dbReference type="HOGENOM" id="CLU_015740_4_1_6"/>
<dbReference type="Pfam" id="PF01266">
    <property type="entry name" value="DAO"/>
    <property type="match status" value="1"/>
</dbReference>
<dbReference type="SUPFAM" id="SSF51905">
    <property type="entry name" value="FAD/NAD(P)-binding domain"/>
    <property type="match status" value="1"/>
</dbReference>
<evidence type="ECO:0000313" key="9">
    <source>
        <dbReference type="EMBL" id="AFU97536.1"/>
    </source>
</evidence>
<keyword evidence="3" id="KW-0285">Flavoprotein</keyword>
<evidence type="ECO:0000313" key="10">
    <source>
        <dbReference type="Proteomes" id="UP000000466"/>
    </source>
</evidence>
<dbReference type="Gene3D" id="3.50.50.60">
    <property type="entry name" value="FAD/NAD(P)-binding domain"/>
    <property type="match status" value="1"/>
</dbReference>
<evidence type="ECO:0000256" key="1">
    <source>
        <dbReference type="ARBA" id="ARBA00001974"/>
    </source>
</evidence>
<dbReference type="RefSeq" id="WP_015045709.1">
    <property type="nucleotide sequence ID" value="NC_018868.3"/>
</dbReference>
<dbReference type="GO" id="GO:0004368">
    <property type="term" value="F:glycerol-3-phosphate dehydrogenase (quinone) activity"/>
    <property type="evidence" value="ECO:0007669"/>
    <property type="project" value="InterPro"/>
</dbReference>
<keyword evidence="5" id="KW-0274">FAD</keyword>
<dbReference type="AlphaFoldDB" id="K4KF10"/>
<evidence type="ECO:0000256" key="4">
    <source>
        <dbReference type="ARBA" id="ARBA00022798"/>
    </source>
</evidence>
<proteinExistence type="inferred from homology"/>
<dbReference type="Pfam" id="PF16901">
    <property type="entry name" value="DAO_C"/>
    <property type="match status" value="1"/>
</dbReference>
<dbReference type="EMBL" id="CP003746">
    <property type="protein sequence ID" value="AFU97536.1"/>
    <property type="molecule type" value="Genomic_DNA"/>
</dbReference>
<dbReference type="Proteomes" id="UP000000466">
    <property type="component" value="Chromosome"/>
</dbReference>
<evidence type="ECO:0000259" key="8">
    <source>
        <dbReference type="Pfam" id="PF16901"/>
    </source>
</evidence>
<feature type="domain" description="FAD dependent oxidoreductase" evidence="7">
    <location>
        <begin position="18"/>
        <end position="346"/>
    </location>
</feature>
<dbReference type="KEGG" id="saga:M5M_01545"/>
<dbReference type="PANTHER" id="PTHR11985">
    <property type="entry name" value="GLYCEROL-3-PHOSPHATE DEHYDROGENASE"/>
    <property type="match status" value="1"/>
</dbReference>